<dbReference type="Proteomes" id="UP001416858">
    <property type="component" value="Unassembled WGS sequence"/>
</dbReference>
<organism evidence="1 2">
    <name type="scientific">Novipirellula caenicola</name>
    <dbReference type="NCBI Taxonomy" id="1536901"/>
    <lineage>
        <taxon>Bacteria</taxon>
        <taxon>Pseudomonadati</taxon>
        <taxon>Planctomycetota</taxon>
        <taxon>Planctomycetia</taxon>
        <taxon>Pirellulales</taxon>
        <taxon>Pirellulaceae</taxon>
        <taxon>Novipirellula</taxon>
    </lineage>
</organism>
<evidence type="ECO:0000313" key="2">
    <source>
        <dbReference type="Proteomes" id="UP001416858"/>
    </source>
</evidence>
<accession>A0ABP9W1Y5</accession>
<reference evidence="1 2" key="1">
    <citation type="submission" date="2024-02" db="EMBL/GenBank/DDBJ databases">
        <title>Rhodopirellula caenicola NBRC 110016.</title>
        <authorList>
            <person name="Ichikawa N."/>
            <person name="Katano-Makiyama Y."/>
            <person name="Hidaka K."/>
        </authorList>
    </citation>
    <scope>NUCLEOTIDE SEQUENCE [LARGE SCALE GENOMIC DNA]</scope>
    <source>
        <strain evidence="1 2">NBRC 110016</strain>
    </source>
</reference>
<evidence type="ECO:0000313" key="1">
    <source>
        <dbReference type="EMBL" id="GAA5510513.1"/>
    </source>
</evidence>
<keyword evidence="2" id="KW-1185">Reference proteome</keyword>
<sequence>MWQAVASVFKFVFAAGISAKNESSSIQVRLVQGNPSDGRDEPICTIHWWIEQMGAPVTSNIHPH</sequence>
<gene>
    <name evidence="1" type="ORF">Rcae01_06022</name>
</gene>
<proteinExistence type="predicted"/>
<protein>
    <recommendedName>
        <fullName evidence="3">Secreted protein</fullName>
    </recommendedName>
</protein>
<comment type="caution">
    <text evidence="1">The sequence shown here is derived from an EMBL/GenBank/DDBJ whole genome shotgun (WGS) entry which is preliminary data.</text>
</comment>
<dbReference type="EMBL" id="BAABRO010000024">
    <property type="protein sequence ID" value="GAA5510513.1"/>
    <property type="molecule type" value="Genomic_DNA"/>
</dbReference>
<evidence type="ECO:0008006" key="3">
    <source>
        <dbReference type="Google" id="ProtNLM"/>
    </source>
</evidence>
<name>A0ABP9W1Y5_9BACT</name>